<comment type="similarity">
    <text evidence="1">Belongs to the type-I restriction system S methylase family.</text>
</comment>
<reference evidence="6 7" key="1">
    <citation type="submission" date="2019-09" db="EMBL/GenBank/DDBJ databases">
        <authorList>
            <person name="Khan S.A."/>
            <person name="Jeon C.O."/>
            <person name="Chun B.H."/>
            <person name="Jeong S.E."/>
        </authorList>
    </citation>
    <scope>NUCLEOTIDE SEQUENCE [LARGE SCALE GENOMIC DNA]</scope>
    <source>
        <strain evidence="6 7">KCTC 42508</strain>
    </source>
</reference>
<evidence type="ECO:0000313" key="6">
    <source>
        <dbReference type="EMBL" id="KAA2215746.1"/>
    </source>
</evidence>
<dbReference type="PANTHER" id="PTHR30408:SF12">
    <property type="entry name" value="TYPE I RESTRICTION ENZYME MJAVIII SPECIFICITY SUBUNIT"/>
    <property type="match status" value="1"/>
</dbReference>
<organism evidence="6 7">
    <name type="scientific">Maribacter flavus</name>
    <dbReference type="NCBI Taxonomy" id="1658664"/>
    <lineage>
        <taxon>Bacteria</taxon>
        <taxon>Pseudomonadati</taxon>
        <taxon>Bacteroidota</taxon>
        <taxon>Flavobacteriia</taxon>
        <taxon>Flavobacteriales</taxon>
        <taxon>Flavobacteriaceae</taxon>
        <taxon>Maribacter</taxon>
    </lineage>
</organism>
<dbReference type="Gene3D" id="1.10.287.1120">
    <property type="entry name" value="Bipartite methylase S protein"/>
    <property type="match status" value="1"/>
</dbReference>
<evidence type="ECO:0000256" key="1">
    <source>
        <dbReference type="ARBA" id="ARBA00010923"/>
    </source>
</evidence>
<dbReference type="SUPFAM" id="SSF116734">
    <property type="entry name" value="DNA methylase specificity domain"/>
    <property type="match status" value="2"/>
</dbReference>
<dbReference type="AlphaFoldDB" id="A0A5B2TMZ0"/>
<accession>A0A5B2TMZ0</accession>
<dbReference type="CDD" id="cd17282">
    <property type="entry name" value="RMtype1_S_Eco16444ORF1681_TRD1-CR1_like"/>
    <property type="match status" value="1"/>
</dbReference>
<dbReference type="Gene3D" id="3.90.220.20">
    <property type="entry name" value="DNA methylase specificity domains"/>
    <property type="match status" value="2"/>
</dbReference>
<keyword evidence="6" id="KW-0378">Hydrolase</keyword>
<dbReference type="Proteomes" id="UP000323188">
    <property type="component" value="Unassembled WGS sequence"/>
</dbReference>
<dbReference type="GO" id="GO:0003677">
    <property type="term" value="F:DNA binding"/>
    <property type="evidence" value="ECO:0007669"/>
    <property type="project" value="UniProtKB-KW"/>
</dbReference>
<proteinExistence type="inferred from homology"/>
<dbReference type="Pfam" id="PF01420">
    <property type="entry name" value="Methylase_S"/>
    <property type="match status" value="1"/>
</dbReference>
<comment type="caution">
    <text evidence="6">The sequence shown here is derived from an EMBL/GenBank/DDBJ whole genome shotgun (WGS) entry which is preliminary data.</text>
</comment>
<evidence type="ECO:0000256" key="3">
    <source>
        <dbReference type="ARBA" id="ARBA00023125"/>
    </source>
</evidence>
<evidence type="ECO:0000256" key="4">
    <source>
        <dbReference type="SAM" id="Coils"/>
    </source>
</evidence>
<keyword evidence="6" id="KW-0540">Nuclease</keyword>
<keyword evidence="4" id="KW-0175">Coiled coil</keyword>
<keyword evidence="3" id="KW-0238">DNA-binding</keyword>
<dbReference type="GO" id="GO:0004519">
    <property type="term" value="F:endonuclease activity"/>
    <property type="evidence" value="ECO:0007669"/>
    <property type="project" value="UniProtKB-KW"/>
</dbReference>
<name>A0A5B2TMZ0_9FLAO</name>
<dbReference type="InterPro" id="IPR000055">
    <property type="entry name" value="Restrct_endonuc_typeI_TRD"/>
</dbReference>
<feature type="coiled-coil region" evidence="4">
    <location>
        <begin position="385"/>
        <end position="412"/>
    </location>
</feature>
<dbReference type="InterPro" id="IPR052021">
    <property type="entry name" value="Type-I_RS_S_subunit"/>
</dbReference>
<evidence type="ECO:0000259" key="5">
    <source>
        <dbReference type="Pfam" id="PF01420"/>
    </source>
</evidence>
<gene>
    <name evidence="6" type="ORF">F0361_16250</name>
</gene>
<dbReference type="GO" id="GO:0009307">
    <property type="term" value="P:DNA restriction-modification system"/>
    <property type="evidence" value="ECO:0007669"/>
    <property type="project" value="UniProtKB-KW"/>
</dbReference>
<dbReference type="RefSeq" id="WP_154920362.1">
    <property type="nucleotide sequence ID" value="NZ_VUOE01000003.1"/>
</dbReference>
<sequence>MQKANIINSNEVVGERPGYKHTKLGWIPEEWKVISLKELAVIKRGRFSPRPRNDPKFYGGDYPFVQTGDVSNSSNYVRSHSQTLNEEGLKVSCLFEKGTILMTIAANIGHTGILAYDMACPDSLIGIVCGKSVDNQFLNYQFNYNQKRIEYLAPAGAQKNINIEFLAPFKIVTPPIEEQKSIAQCLLTWDTAITKLNKLIKTKQKRKKGLMQQLLTGEKRLPGFNGEWKEVSLSNIAKRVTRKNTELNDNVVTISAQKGFIKQEDFFNKRVASSTLLNYTLVNRGEYCYNKSYSNGYPMGAFKRLDDFDKAVVTTLYICFRLKENVYSNFMNQFFEAGRMIQGLMRIAQEGGRAHGLLNIGLSDFFGLKLQIPSHKEQTAIAQILNAADKEIQLLQEQLKQLELQKKGMMQQLLTGKRRLINN</sequence>
<feature type="domain" description="Type I restriction modification DNA specificity" evidence="5">
    <location>
        <begin position="28"/>
        <end position="198"/>
    </location>
</feature>
<keyword evidence="2" id="KW-0680">Restriction system</keyword>
<evidence type="ECO:0000256" key="2">
    <source>
        <dbReference type="ARBA" id="ARBA00022747"/>
    </source>
</evidence>
<keyword evidence="6" id="KW-0255">Endonuclease</keyword>
<dbReference type="InterPro" id="IPR044946">
    <property type="entry name" value="Restrct_endonuc_typeI_TRD_sf"/>
</dbReference>
<dbReference type="PANTHER" id="PTHR30408">
    <property type="entry name" value="TYPE-1 RESTRICTION ENZYME ECOKI SPECIFICITY PROTEIN"/>
    <property type="match status" value="1"/>
</dbReference>
<protein>
    <submittedName>
        <fullName evidence="6">Restriction endonuclease subunit S</fullName>
    </submittedName>
</protein>
<dbReference type="EMBL" id="VUOE01000003">
    <property type="protein sequence ID" value="KAA2215746.1"/>
    <property type="molecule type" value="Genomic_DNA"/>
</dbReference>
<evidence type="ECO:0000313" key="7">
    <source>
        <dbReference type="Proteomes" id="UP000323188"/>
    </source>
</evidence>